<dbReference type="FunFam" id="3.40.1210.10:FF:000001">
    <property type="entry name" value="5'/3'-nucleotidase SurE"/>
    <property type="match status" value="1"/>
</dbReference>
<dbReference type="NCBIfam" id="TIGR00087">
    <property type="entry name" value="surE"/>
    <property type="match status" value="1"/>
</dbReference>
<evidence type="ECO:0000256" key="6">
    <source>
        <dbReference type="ARBA" id="ARBA00022490"/>
    </source>
</evidence>
<evidence type="ECO:0000256" key="9">
    <source>
        <dbReference type="ARBA" id="ARBA00022801"/>
    </source>
</evidence>
<evidence type="ECO:0000256" key="3">
    <source>
        <dbReference type="ARBA" id="ARBA00004496"/>
    </source>
</evidence>
<evidence type="ECO:0000256" key="5">
    <source>
        <dbReference type="ARBA" id="ARBA00012643"/>
    </source>
</evidence>
<gene>
    <name evidence="11" type="ORF">MGWOODY_Mmi2587</name>
</gene>
<dbReference type="Pfam" id="PF01975">
    <property type="entry name" value="SurE"/>
    <property type="match status" value="1"/>
</dbReference>
<evidence type="ECO:0000256" key="2">
    <source>
        <dbReference type="ARBA" id="ARBA00001946"/>
    </source>
</evidence>
<comment type="cofactor">
    <cofactor evidence="2">
        <name>Mg(2+)</name>
        <dbReference type="ChEBI" id="CHEBI:18420"/>
    </cofactor>
</comment>
<dbReference type="Gene3D" id="3.40.1210.10">
    <property type="entry name" value="Survival protein SurE-like phosphatase/nucleotidase"/>
    <property type="match status" value="1"/>
</dbReference>
<evidence type="ECO:0000313" key="11">
    <source>
        <dbReference type="EMBL" id="CUV08971.1"/>
    </source>
</evidence>
<dbReference type="InterPro" id="IPR030048">
    <property type="entry name" value="SurE"/>
</dbReference>
<dbReference type="InterPro" id="IPR002828">
    <property type="entry name" value="SurE-like_Pase/nucleotidase"/>
</dbReference>
<dbReference type="PANTHER" id="PTHR30457:SF0">
    <property type="entry name" value="PHOSPHATASE, PUTATIVE (AFU_ORTHOLOGUE AFUA_4G01070)-RELATED"/>
    <property type="match status" value="1"/>
</dbReference>
<evidence type="ECO:0000256" key="4">
    <source>
        <dbReference type="ARBA" id="ARBA00011062"/>
    </source>
</evidence>
<evidence type="ECO:0000256" key="1">
    <source>
        <dbReference type="ARBA" id="ARBA00000815"/>
    </source>
</evidence>
<dbReference type="GO" id="GO:0008253">
    <property type="term" value="F:5'-nucleotidase activity"/>
    <property type="evidence" value="ECO:0007669"/>
    <property type="project" value="UniProtKB-EC"/>
</dbReference>
<keyword evidence="7" id="KW-0479">Metal-binding</keyword>
<evidence type="ECO:0000256" key="8">
    <source>
        <dbReference type="ARBA" id="ARBA00022741"/>
    </source>
</evidence>
<proteinExistence type="inferred from homology"/>
<evidence type="ECO:0000256" key="7">
    <source>
        <dbReference type="ARBA" id="ARBA00022723"/>
    </source>
</evidence>
<dbReference type="EMBL" id="FAXC01000148">
    <property type="protein sequence ID" value="CUV08971.1"/>
    <property type="molecule type" value="Genomic_DNA"/>
</dbReference>
<dbReference type="HAMAP" id="MF_00060">
    <property type="entry name" value="SurE"/>
    <property type="match status" value="1"/>
</dbReference>
<evidence type="ECO:0000259" key="10">
    <source>
        <dbReference type="Pfam" id="PF01975"/>
    </source>
</evidence>
<comment type="catalytic activity">
    <reaction evidence="1">
        <text>a ribonucleoside 5'-phosphate + H2O = a ribonucleoside + phosphate</text>
        <dbReference type="Rhea" id="RHEA:12484"/>
        <dbReference type="ChEBI" id="CHEBI:15377"/>
        <dbReference type="ChEBI" id="CHEBI:18254"/>
        <dbReference type="ChEBI" id="CHEBI:43474"/>
        <dbReference type="ChEBI" id="CHEBI:58043"/>
        <dbReference type="EC" id="3.1.3.5"/>
    </reaction>
</comment>
<comment type="similarity">
    <text evidence="4">Belongs to the SurE nucleotidase family.</text>
</comment>
<dbReference type="GO" id="GO:0000166">
    <property type="term" value="F:nucleotide binding"/>
    <property type="evidence" value="ECO:0007669"/>
    <property type="project" value="UniProtKB-KW"/>
</dbReference>
<organism evidence="11">
    <name type="scientific">hydrothermal vent metagenome</name>
    <dbReference type="NCBI Taxonomy" id="652676"/>
    <lineage>
        <taxon>unclassified sequences</taxon>
        <taxon>metagenomes</taxon>
        <taxon>ecological metagenomes</taxon>
    </lineage>
</organism>
<dbReference type="InterPro" id="IPR036523">
    <property type="entry name" value="SurE-like_sf"/>
</dbReference>
<keyword evidence="6" id="KW-0963">Cytoplasm</keyword>
<dbReference type="NCBIfam" id="NF001490">
    <property type="entry name" value="PRK00346.1-4"/>
    <property type="match status" value="1"/>
</dbReference>
<dbReference type="PANTHER" id="PTHR30457">
    <property type="entry name" value="5'-NUCLEOTIDASE SURE"/>
    <property type="match status" value="1"/>
</dbReference>
<sequence length="255" mass="27624">MRKRPSILVTNDDGIHAPGIYALWEAMQEMGDVTVMAPNTEKSAVGHAVTISDPIRIEPITRHGGFEGYAVNGTPADCVKIAVGSFLEVEPDIVVSGINAGANVGSNILYSGTVSAAAEGIMLGIPSIALSINTFKSDYYDLAKSVAQTMMKKVLHNGLPKGTLLNVNVPKCSASECSGYKITRQGGEYFLDKLEKREDPRGRQYFWMGGKIINNDKSDDQDGNALANNWISVTPIQYKLTDNSFLDTLSDWGFK</sequence>
<accession>A0A161KGJ2</accession>
<dbReference type="EC" id="3.1.3.5" evidence="5"/>
<dbReference type="NCBIfam" id="NF001492">
    <property type="entry name" value="PRK00346.2-2"/>
    <property type="match status" value="1"/>
</dbReference>
<protein>
    <recommendedName>
        <fullName evidence="5">5'-nucleotidase</fullName>
        <ecNumber evidence="5">3.1.3.5</ecNumber>
    </recommendedName>
</protein>
<dbReference type="SUPFAM" id="SSF64167">
    <property type="entry name" value="SurE-like"/>
    <property type="match status" value="1"/>
</dbReference>
<comment type="subcellular location">
    <subcellularLocation>
        <location evidence="3">Cytoplasm</location>
    </subcellularLocation>
</comment>
<dbReference type="GO" id="GO:0046872">
    <property type="term" value="F:metal ion binding"/>
    <property type="evidence" value="ECO:0007669"/>
    <property type="project" value="UniProtKB-KW"/>
</dbReference>
<feature type="domain" description="Survival protein SurE-like phosphatase/nucleotidase" evidence="10">
    <location>
        <begin position="7"/>
        <end position="188"/>
    </location>
</feature>
<keyword evidence="8" id="KW-0547">Nucleotide-binding</keyword>
<dbReference type="GO" id="GO:0005737">
    <property type="term" value="C:cytoplasm"/>
    <property type="evidence" value="ECO:0007669"/>
    <property type="project" value="UniProtKB-SubCell"/>
</dbReference>
<keyword evidence="9 11" id="KW-0378">Hydrolase</keyword>
<dbReference type="AlphaFoldDB" id="A0A161KGJ2"/>
<reference evidence="11" key="1">
    <citation type="submission" date="2015-10" db="EMBL/GenBank/DDBJ databases">
        <authorList>
            <person name="Gilbert D.G."/>
        </authorList>
    </citation>
    <scope>NUCLEOTIDE SEQUENCE</scope>
</reference>
<name>A0A161KGJ2_9ZZZZ</name>